<dbReference type="PANTHER" id="PTHR39583:SF2">
    <property type="entry name" value="TYPE II SECRETION SYSTEM PROTEIN J"/>
    <property type="match status" value="1"/>
</dbReference>
<evidence type="ECO:0000313" key="11">
    <source>
        <dbReference type="EMBL" id="TPD62645.1"/>
    </source>
</evidence>
<dbReference type="Gene3D" id="3.10.610.10">
    <property type="entry name" value="GSPII I/J protein-like"/>
    <property type="match status" value="1"/>
</dbReference>
<dbReference type="InterPro" id="IPR045584">
    <property type="entry name" value="Pilin-like"/>
</dbReference>
<keyword evidence="8 10" id="KW-1133">Transmembrane helix</keyword>
<evidence type="ECO:0000256" key="1">
    <source>
        <dbReference type="ARBA" id="ARBA00004377"/>
    </source>
</evidence>
<keyword evidence="9 10" id="KW-0472">Membrane</keyword>
<comment type="subcellular location">
    <subcellularLocation>
        <location evidence="1">Cell inner membrane</location>
        <topology evidence="1">Single-pass membrane protein</topology>
    </subcellularLocation>
</comment>
<dbReference type="GO" id="GO:0005886">
    <property type="term" value="C:plasma membrane"/>
    <property type="evidence" value="ECO:0007669"/>
    <property type="project" value="UniProtKB-SubCell"/>
</dbReference>
<feature type="transmembrane region" description="Helical" evidence="10">
    <location>
        <begin position="12"/>
        <end position="34"/>
    </location>
</feature>
<dbReference type="NCBIfam" id="TIGR02532">
    <property type="entry name" value="IV_pilin_GFxxxE"/>
    <property type="match status" value="1"/>
</dbReference>
<evidence type="ECO:0000256" key="7">
    <source>
        <dbReference type="ARBA" id="ARBA00022692"/>
    </source>
</evidence>
<evidence type="ECO:0000256" key="8">
    <source>
        <dbReference type="ARBA" id="ARBA00022989"/>
    </source>
</evidence>
<dbReference type="NCBIfam" id="TIGR01711">
    <property type="entry name" value="gspJ"/>
    <property type="match status" value="1"/>
</dbReference>
<dbReference type="InterPro" id="IPR012902">
    <property type="entry name" value="N_methyl_site"/>
</dbReference>
<gene>
    <name evidence="11" type="primary">gspJ</name>
    <name evidence="11" type="ORF">FIV46_00765</name>
</gene>
<keyword evidence="6" id="KW-0997">Cell inner membrane</keyword>
<dbReference type="InterPro" id="IPR051621">
    <property type="entry name" value="T2SS_protein_J"/>
</dbReference>
<dbReference type="GO" id="GO:0015627">
    <property type="term" value="C:type II protein secretion system complex"/>
    <property type="evidence" value="ECO:0007669"/>
    <property type="project" value="InterPro"/>
</dbReference>
<dbReference type="GO" id="GO:0015628">
    <property type="term" value="P:protein secretion by the type II secretion system"/>
    <property type="evidence" value="ECO:0007669"/>
    <property type="project" value="InterPro"/>
</dbReference>
<protein>
    <recommendedName>
        <fullName evidence="3">Type II secretion system protein J</fullName>
    </recommendedName>
</protein>
<evidence type="ECO:0000256" key="9">
    <source>
        <dbReference type="ARBA" id="ARBA00023136"/>
    </source>
</evidence>
<dbReference type="Proteomes" id="UP000319148">
    <property type="component" value="Unassembled WGS sequence"/>
</dbReference>
<keyword evidence="7 10" id="KW-0812">Transmembrane</keyword>
<proteinExistence type="inferred from homology"/>
<comment type="similarity">
    <text evidence="2">Belongs to the GSP J family.</text>
</comment>
<dbReference type="SUPFAM" id="SSF54523">
    <property type="entry name" value="Pili subunits"/>
    <property type="match status" value="1"/>
</dbReference>
<dbReference type="PROSITE" id="PS00409">
    <property type="entry name" value="PROKAR_NTER_METHYL"/>
    <property type="match status" value="1"/>
</dbReference>
<evidence type="ECO:0000313" key="12">
    <source>
        <dbReference type="Proteomes" id="UP000319148"/>
    </source>
</evidence>
<organism evidence="11 12">
    <name type="scientific">Emcibacter nanhaiensis</name>
    <dbReference type="NCBI Taxonomy" id="1505037"/>
    <lineage>
        <taxon>Bacteria</taxon>
        <taxon>Pseudomonadati</taxon>
        <taxon>Pseudomonadota</taxon>
        <taxon>Alphaproteobacteria</taxon>
        <taxon>Emcibacterales</taxon>
        <taxon>Emcibacteraceae</taxon>
        <taxon>Emcibacter</taxon>
    </lineage>
</organism>
<accession>A0A501PQX3</accession>
<name>A0A501PQX3_9PROT</name>
<evidence type="ECO:0000256" key="3">
    <source>
        <dbReference type="ARBA" id="ARBA00021539"/>
    </source>
</evidence>
<keyword evidence="5" id="KW-0488">Methylation</keyword>
<evidence type="ECO:0000256" key="6">
    <source>
        <dbReference type="ARBA" id="ARBA00022519"/>
    </source>
</evidence>
<evidence type="ECO:0000256" key="10">
    <source>
        <dbReference type="SAM" id="Phobius"/>
    </source>
</evidence>
<sequence length="204" mass="23069">MSNDRGFTLVEVMVSLTVFALLSVMGIAILSSAVSSQESVEDGSERLREIQVSRALLKSDFMQLARRQVRDAYGGPLQNVFAGYQPEGRDAFLTFVRSGWINPGQMQRRAELQRVSYELKDGDLVRRTSSHLDPAKEEDRSERVVLSGIKSLETSFYINGQWFDVYESRTGEKVTLPQLVSVEVEFRDGRHLKQIFITSQGRVS</sequence>
<reference evidence="12" key="1">
    <citation type="submission" date="2019-06" db="EMBL/GenBank/DDBJ databases">
        <title>The complete genome of Emcibacter congregatus ZYLT.</title>
        <authorList>
            <person name="Zhao Z."/>
        </authorList>
    </citation>
    <scope>NUCLEOTIDE SEQUENCE [LARGE SCALE GENOMIC DNA]</scope>
    <source>
        <strain evidence="12">MCCC 1A06723</strain>
    </source>
</reference>
<dbReference type="Pfam" id="PF07963">
    <property type="entry name" value="N_methyl"/>
    <property type="match status" value="1"/>
</dbReference>
<dbReference type="InterPro" id="IPR010055">
    <property type="entry name" value="T2SS_protein-GspJ"/>
</dbReference>
<evidence type="ECO:0000256" key="4">
    <source>
        <dbReference type="ARBA" id="ARBA00022475"/>
    </source>
</evidence>
<dbReference type="RefSeq" id="WP_139937895.1">
    <property type="nucleotide sequence ID" value="NZ_JBHSYP010000022.1"/>
</dbReference>
<comment type="caution">
    <text evidence="11">The sequence shown here is derived from an EMBL/GenBank/DDBJ whole genome shotgun (WGS) entry which is preliminary data.</text>
</comment>
<keyword evidence="12" id="KW-1185">Reference proteome</keyword>
<dbReference type="EMBL" id="VFIY01000004">
    <property type="protein sequence ID" value="TPD62645.1"/>
    <property type="molecule type" value="Genomic_DNA"/>
</dbReference>
<dbReference type="AlphaFoldDB" id="A0A501PQX3"/>
<keyword evidence="4" id="KW-1003">Cell membrane</keyword>
<dbReference type="Pfam" id="PF11612">
    <property type="entry name" value="T2SSJ"/>
    <property type="match status" value="1"/>
</dbReference>
<dbReference type="OrthoDB" id="9794345at2"/>
<evidence type="ECO:0000256" key="5">
    <source>
        <dbReference type="ARBA" id="ARBA00022481"/>
    </source>
</evidence>
<evidence type="ECO:0000256" key="2">
    <source>
        <dbReference type="ARBA" id="ARBA00011084"/>
    </source>
</evidence>
<dbReference type="PANTHER" id="PTHR39583">
    <property type="entry name" value="TYPE II SECRETION SYSTEM PROTEIN J-RELATED"/>
    <property type="match status" value="1"/>
</dbReference>